<dbReference type="EMBL" id="QMHM01000067">
    <property type="protein sequence ID" value="RAV76521.1"/>
    <property type="molecule type" value="Genomic_DNA"/>
</dbReference>
<proteinExistence type="predicted"/>
<evidence type="ECO:0000313" key="2">
    <source>
        <dbReference type="Proteomes" id="UP000251923"/>
    </source>
</evidence>
<name>A0A329NXQ4_9LACT</name>
<reference evidence="1 2" key="1">
    <citation type="submission" date="2018-04" db="EMBL/GenBank/DDBJ databases">
        <title>Aerococcus urinae genomes.</title>
        <authorList>
            <person name="Hilt E."/>
            <person name="Gilbert N.M."/>
            <person name="Thomas-White K."/>
            <person name="Putonti C."/>
            <person name="Lewis A.L."/>
            <person name="Visck K.L."/>
            <person name="Wolfe A.J."/>
        </authorList>
    </citation>
    <scope>NUCLEOTIDE SEQUENCE [LARGE SCALE GENOMIC DNA]</scope>
    <source>
        <strain evidence="1 2">UMB7480</strain>
    </source>
</reference>
<protein>
    <submittedName>
        <fullName evidence="1">Uncharacterized protein</fullName>
    </submittedName>
</protein>
<feature type="non-terminal residue" evidence="1">
    <location>
        <position position="1"/>
    </location>
</feature>
<comment type="caution">
    <text evidence="1">The sequence shown here is derived from an EMBL/GenBank/DDBJ whole genome shotgun (WGS) entry which is preliminary data.</text>
</comment>
<organism evidence="1 2">
    <name type="scientific">Aerococcus urinae</name>
    <dbReference type="NCBI Taxonomy" id="1376"/>
    <lineage>
        <taxon>Bacteria</taxon>
        <taxon>Bacillati</taxon>
        <taxon>Bacillota</taxon>
        <taxon>Bacilli</taxon>
        <taxon>Lactobacillales</taxon>
        <taxon>Aerococcaceae</taxon>
        <taxon>Aerococcus</taxon>
    </lineage>
</organism>
<sequence length="244" mass="27430">LRIFDQFVQIVVARIRGDGCCKQFLVRGRKRRARPLLTKRHAVKRLAEQRQHAIAFGIFAGVDELLHEYGRLADGVVGRKEARRQLRHALGAQQISEAAIRHAAGGRRLHDDMLTPERRRQRPAELIVDGRRDGDPGAGEFPKLLHLGDAPAHIDQPTDRPEAFELQKRDSQGRPVPETGWEVRPLASRDRHHRHLDFGSEGPDLLSDLLEIAAPLRFGVVNEDQVSGGFVHSGPARERIVMIS</sequence>
<accession>A0A329NXQ4</accession>
<dbReference type="Proteomes" id="UP000251923">
    <property type="component" value="Unassembled WGS sequence"/>
</dbReference>
<dbReference type="AlphaFoldDB" id="A0A329NXQ4"/>
<evidence type="ECO:0000313" key="1">
    <source>
        <dbReference type="EMBL" id="RAV76521.1"/>
    </source>
</evidence>
<gene>
    <name evidence="1" type="ORF">DBT54_09895</name>
</gene>